<dbReference type="GO" id="GO:0016787">
    <property type="term" value="F:hydrolase activity"/>
    <property type="evidence" value="ECO:0007669"/>
    <property type="project" value="UniProtKB-KW"/>
</dbReference>
<dbReference type="InterPro" id="IPR022742">
    <property type="entry name" value="Hydrolase_4"/>
</dbReference>
<comment type="caution">
    <text evidence="2">The sequence shown here is derived from an EMBL/GenBank/DDBJ whole genome shotgun (WGS) entry which is preliminary data.</text>
</comment>
<dbReference type="EMBL" id="JAPIVE010000002">
    <property type="protein sequence ID" value="MCX2524399.1"/>
    <property type="molecule type" value="Genomic_DNA"/>
</dbReference>
<dbReference type="PANTHER" id="PTHR11614">
    <property type="entry name" value="PHOSPHOLIPASE-RELATED"/>
    <property type="match status" value="1"/>
</dbReference>
<keyword evidence="2" id="KW-0378">Hydrolase</keyword>
<sequence>MTDPLPDFCTLSQTGPLAPVTSLDGVLGDYMAHYGLDHCLPHARTVHCGMIDATAWQLWAQVWCPPGPRGTVFIVHGYFDHLGLYAHILEALLKAHWQVVLWDLPGHGLSSGERASITAFDDYVECLHQVRSHVDRQRLAPTPWVGLGQSTGSAILATDALADTPTPWQSLCLLAPLVRPRGWQQTRWIHWALSPFVSSLKRTFRPNSTDAAFARFLRQDDPLQATALSVAWVSAMKVWIRDIRQRPSICLPALILQGEQDLTVDWRWNLPLLREKFPEARVVRHTRARHHLVNESPEIREPLFNALLDFIDAPLTPAERDITL</sequence>
<dbReference type="Gene3D" id="3.40.50.1820">
    <property type="entry name" value="alpha/beta hydrolase"/>
    <property type="match status" value="1"/>
</dbReference>
<proteinExistence type="predicted"/>
<gene>
    <name evidence="2" type="ORF">OQ287_09105</name>
</gene>
<reference evidence="2" key="1">
    <citation type="submission" date="2022-11" db="EMBL/GenBank/DDBJ databases">
        <title>Larsenimonas rhizosphaerae sp. nov., isolated from a tidal mudflat.</title>
        <authorList>
            <person name="Lee S.D."/>
            <person name="Kim I.S."/>
        </authorList>
    </citation>
    <scope>NUCLEOTIDE SEQUENCE</scope>
    <source>
        <strain evidence="2">GH2-1</strain>
    </source>
</reference>
<name>A0AA41ZHS5_9GAMM</name>
<organism evidence="2 3">
    <name type="scientific">Larsenimonas rhizosphaerae</name>
    <dbReference type="NCBI Taxonomy" id="2944682"/>
    <lineage>
        <taxon>Bacteria</taxon>
        <taxon>Pseudomonadati</taxon>
        <taxon>Pseudomonadota</taxon>
        <taxon>Gammaproteobacteria</taxon>
        <taxon>Oceanospirillales</taxon>
        <taxon>Halomonadaceae</taxon>
        <taxon>Larsenimonas</taxon>
    </lineage>
</organism>
<keyword evidence="3" id="KW-1185">Reference proteome</keyword>
<dbReference type="Pfam" id="PF12146">
    <property type="entry name" value="Hydrolase_4"/>
    <property type="match status" value="1"/>
</dbReference>
<evidence type="ECO:0000313" key="3">
    <source>
        <dbReference type="Proteomes" id="UP001165678"/>
    </source>
</evidence>
<dbReference type="InterPro" id="IPR029058">
    <property type="entry name" value="AB_hydrolase_fold"/>
</dbReference>
<evidence type="ECO:0000259" key="1">
    <source>
        <dbReference type="Pfam" id="PF12146"/>
    </source>
</evidence>
<protein>
    <submittedName>
        <fullName evidence="2">Alpha/beta hydrolase</fullName>
    </submittedName>
</protein>
<accession>A0AA41ZHS5</accession>
<dbReference type="Proteomes" id="UP001165678">
    <property type="component" value="Unassembled WGS sequence"/>
</dbReference>
<dbReference type="RefSeq" id="WP_265896233.1">
    <property type="nucleotide sequence ID" value="NZ_JAPIVE010000002.1"/>
</dbReference>
<dbReference type="SUPFAM" id="SSF53474">
    <property type="entry name" value="alpha/beta-Hydrolases"/>
    <property type="match status" value="1"/>
</dbReference>
<dbReference type="AlphaFoldDB" id="A0AA41ZHS5"/>
<dbReference type="InterPro" id="IPR051044">
    <property type="entry name" value="MAG_DAG_Lipase"/>
</dbReference>
<evidence type="ECO:0000313" key="2">
    <source>
        <dbReference type="EMBL" id="MCX2524399.1"/>
    </source>
</evidence>
<feature type="domain" description="Serine aminopeptidase S33" evidence="1">
    <location>
        <begin position="68"/>
        <end position="296"/>
    </location>
</feature>